<dbReference type="RefSeq" id="WP_190192551.1">
    <property type="nucleotide sequence ID" value="NZ_BMVU01000027.1"/>
</dbReference>
<dbReference type="PROSITE" id="PS50043">
    <property type="entry name" value="HTH_LUXR_2"/>
    <property type="match status" value="1"/>
</dbReference>
<dbReference type="SUPFAM" id="SSF46894">
    <property type="entry name" value="C-terminal effector domain of the bipartite response regulators"/>
    <property type="match status" value="1"/>
</dbReference>
<gene>
    <name evidence="4" type="ORF">GCM10010358_50070</name>
</gene>
<sequence length="1001" mass="103559">MSGRTTAHDAPRLYGRSAELRALAALTDRSGAAGAALVVTSDPGLGRSALLDYAARSFAAGPVLHLRAALTEARLPYDGVRALHRAAAALRPAVSAAVAPAGPAADGPGQDGPGQDGPGPRAAGGVTPHRLVALLRSVAAEAPLLVCVDDAHLWDAPSRAALGLAGRLLHPADPVRLLVALPAHRAADPDFAALPALALAPLSHHAGAALLDDLTGGRVDPAVRAELLREAEGNPALLHALARRLSAAELSGGRPLPHPLVDAGTLTAVTHRTLARVPDTAAGLLLLAAAAHLPAEEDAGVDADLVFRAARHLGGPAAAAGSARLPDVLVTAGPRLRFTGPLLREALYASAHPDRRRAAHRALAAVLAEDGGGLAELLHRALSLAGRADRVADELAAAAADPLVPATHRQRSAACARAAELATDRRARAAHLTEAARHALYAGEPYRARRLIAEARAGAAPDAVRGRTEFVHGLMTSRDGPVLDACASLLLARNLLAAHDPNLAAAAGLAAAEAAWAAGDLAACLHTLGAEGGADPAIDTYHLGTAPAAPTAPGRPPAAAAAPPAAAVPGTAGAAVSAVARPVAPPVPASREDVLLRDYRLGMHALLEARLEAAAPHLRRVMRHSETADEPEGLLRSGAAALLLGDVPAACRIGARALAAVRARGPAVLEPKALEQLAYAELRDGRHARARAHAEEGLRTAHRYGQLNVAAHHHAVLALAASIVDDTTVVAHHAGAALATARSHGLGQAALLAQWAAGRADLARGRPAEAAARLGRPLRPGPRRGHFAVRMLAMPCYVEAAVLAGQPDDARAVVGEFALWAAFGADAQAPAQLARCRALLAPPEQAEELYERALVLHAEAGGDFEQARTQLLYGKWLRRHRKPGRAGAQLREALAAFEQCGARIWAEQAHAELRANGAAPAGPQSGGPRRPDDALERLTPQQRRIAEYVAEGATNREVALRLSVSTRTVDYHLRNVYTALGIRSRVELTRIVQRTERTAVR</sequence>
<dbReference type="Pfam" id="PF00196">
    <property type="entry name" value="GerE"/>
    <property type="match status" value="1"/>
</dbReference>
<dbReference type="SUPFAM" id="SSF48452">
    <property type="entry name" value="TPR-like"/>
    <property type="match status" value="1"/>
</dbReference>
<evidence type="ECO:0000259" key="3">
    <source>
        <dbReference type="PROSITE" id="PS50043"/>
    </source>
</evidence>
<feature type="domain" description="HTH luxR-type" evidence="3">
    <location>
        <begin position="931"/>
        <end position="996"/>
    </location>
</feature>
<evidence type="ECO:0000256" key="2">
    <source>
        <dbReference type="SAM" id="MobiDB-lite"/>
    </source>
</evidence>
<dbReference type="Proteomes" id="UP000619244">
    <property type="component" value="Unassembled WGS sequence"/>
</dbReference>
<accession>A0A918NRI7</accession>
<dbReference type="CDD" id="cd06170">
    <property type="entry name" value="LuxR_C_like"/>
    <property type="match status" value="1"/>
</dbReference>
<dbReference type="AlphaFoldDB" id="A0A918NRI7"/>
<dbReference type="PRINTS" id="PR00038">
    <property type="entry name" value="HTHLUXR"/>
</dbReference>
<reference evidence="4" key="2">
    <citation type="submission" date="2020-09" db="EMBL/GenBank/DDBJ databases">
        <authorList>
            <person name="Sun Q."/>
            <person name="Ohkuma M."/>
        </authorList>
    </citation>
    <scope>NUCLEOTIDE SEQUENCE</scope>
    <source>
        <strain evidence="4">JCM 4790</strain>
    </source>
</reference>
<evidence type="ECO:0000256" key="1">
    <source>
        <dbReference type="ARBA" id="ARBA00023125"/>
    </source>
</evidence>
<keyword evidence="5" id="KW-1185">Reference proteome</keyword>
<dbReference type="PANTHER" id="PTHR43214">
    <property type="entry name" value="TWO-COMPONENT RESPONSE REGULATOR"/>
    <property type="match status" value="1"/>
</dbReference>
<dbReference type="InterPro" id="IPR000792">
    <property type="entry name" value="Tscrpt_reg_LuxR_C"/>
</dbReference>
<dbReference type="PANTHER" id="PTHR43214:SF42">
    <property type="entry name" value="TRANSCRIPTIONAL REGULATORY PROTEIN DESR"/>
    <property type="match status" value="1"/>
</dbReference>
<dbReference type="Gene3D" id="1.10.10.10">
    <property type="entry name" value="Winged helix-like DNA-binding domain superfamily/Winged helix DNA-binding domain"/>
    <property type="match status" value="1"/>
</dbReference>
<dbReference type="InterPro" id="IPR036388">
    <property type="entry name" value="WH-like_DNA-bd_sf"/>
</dbReference>
<dbReference type="EMBL" id="BMVU01000027">
    <property type="protein sequence ID" value="GGX90039.1"/>
    <property type="molecule type" value="Genomic_DNA"/>
</dbReference>
<organism evidence="4 5">
    <name type="scientific">Streptomyces minutiscleroticus</name>
    <dbReference type="NCBI Taxonomy" id="68238"/>
    <lineage>
        <taxon>Bacteria</taxon>
        <taxon>Bacillati</taxon>
        <taxon>Actinomycetota</taxon>
        <taxon>Actinomycetes</taxon>
        <taxon>Kitasatosporales</taxon>
        <taxon>Streptomycetaceae</taxon>
        <taxon>Streptomyces</taxon>
    </lineage>
</organism>
<dbReference type="InterPro" id="IPR039420">
    <property type="entry name" value="WalR-like"/>
</dbReference>
<proteinExistence type="predicted"/>
<dbReference type="InterPro" id="IPR011990">
    <property type="entry name" value="TPR-like_helical_dom_sf"/>
</dbReference>
<feature type="region of interest" description="Disordered" evidence="2">
    <location>
        <begin position="99"/>
        <end position="125"/>
    </location>
</feature>
<keyword evidence="1" id="KW-0238">DNA-binding</keyword>
<dbReference type="InterPro" id="IPR016032">
    <property type="entry name" value="Sig_transdc_resp-reg_C-effctor"/>
</dbReference>
<dbReference type="SMART" id="SM00421">
    <property type="entry name" value="HTH_LUXR"/>
    <property type="match status" value="1"/>
</dbReference>
<dbReference type="GO" id="GO:0006355">
    <property type="term" value="P:regulation of DNA-templated transcription"/>
    <property type="evidence" value="ECO:0007669"/>
    <property type="project" value="InterPro"/>
</dbReference>
<evidence type="ECO:0000313" key="4">
    <source>
        <dbReference type="EMBL" id="GGX90039.1"/>
    </source>
</evidence>
<comment type="caution">
    <text evidence="4">The sequence shown here is derived from an EMBL/GenBank/DDBJ whole genome shotgun (WGS) entry which is preliminary data.</text>
</comment>
<name>A0A918NRI7_9ACTN</name>
<evidence type="ECO:0000313" key="5">
    <source>
        <dbReference type="Proteomes" id="UP000619244"/>
    </source>
</evidence>
<dbReference type="GO" id="GO:0003677">
    <property type="term" value="F:DNA binding"/>
    <property type="evidence" value="ECO:0007669"/>
    <property type="project" value="UniProtKB-KW"/>
</dbReference>
<reference evidence="4" key="1">
    <citation type="journal article" date="2014" name="Int. J. Syst. Evol. Microbiol.">
        <title>Complete genome sequence of Corynebacterium casei LMG S-19264T (=DSM 44701T), isolated from a smear-ripened cheese.</title>
        <authorList>
            <consortium name="US DOE Joint Genome Institute (JGI-PGF)"/>
            <person name="Walter F."/>
            <person name="Albersmeier A."/>
            <person name="Kalinowski J."/>
            <person name="Ruckert C."/>
        </authorList>
    </citation>
    <scope>NUCLEOTIDE SEQUENCE</scope>
    <source>
        <strain evidence="4">JCM 4790</strain>
    </source>
</reference>
<feature type="compositionally biased region" description="Low complexity" evidence="2">
    <location>
        <begin position="99"/>
        <end position="108"/>
    </location>
</feature>
<protein>
    <submittedName>
        <fullName evidence="4">Helix-turn-helix transcriptional regulator</fullName>
    </submittedName>
</protein>